<reference evidence="2" key="1">
    <citation type="submission" date="2023-06" db="EMBL/GenBank/DDBJ databases">
        <authorList>
            <person name="Kurt Z."/>
        </authorList>
    </citation>
    <scope>NUCLEOTIDE SEQUENCE</scope>
</reference>
<sequence>MRFLRQIAGVFGIQTEAVFVSTLFFRWSEQENSVSVVVLFCSLKLSLVQNTLVWRTIQRKRYFEILLKVRISMILILSQSNNQTRMTGAIMFLYGSYISKPVLNPKSAHDIFHSFRRSKYLKIQNFVNESQKESLKLWTWSLWRCPIVIAEEDETN</sequence>
<proteinExistence type="predicted"/>
<protein>
    <submittedName>
        <fullName evidence="3">Hypothetical_protein</fullName>
    </submittedName>
</protein>
<evidence type="ECO:0000313" key="2">
    <source>
        <dbReference type="EMBL" id="CAI9920550.1"/>
    </source>
</evidence>
<name>A0AA86NJT3_9EUKA</name>
<dbReference type="AlphaFoldDB" id="A0AA86NJT3"/>
<evidence type="ECO:0000313" key="5">
    <source>
        <dbReference type="Proteomes" id="UP001642409"/>
    </source>
</evidence>
<keyword evidence="5" id="KW-1185">Reference proteome</keyword>
<organism evidence="2">
    <name type="scientific">Hexamita inflata</name>
    <dbReference type="NCBI Taxonomy" id="28002"/>
    <lineage>
        <taxon>Eukaryota</taxon>
        <taxon>Metamonada</taxon>
        <taxon>Diplomonadida</taxon>
        <taxon>Hexamitidae</taxon>
        <taxon>Hexamitinae</taxon>
        <taxon>Hexamita</taxon>
    </lineage>
</organism>
<dbReference type="EMBL" id="CATOUU010000201">
    <property type="protein sequence ID" value="CAI9920550.1"/>
    <property type="molecule type" value="Genomic_DNA"/>
</dbReference>
<comment type="caution">
    <text evidence="2">The sequence shown here is derived from an EMBL/GenBank/DDBJ whole genome shotgun (WGS) entry which is preliminary data.</text>
</comment>
<dbReference type="EMBL" id="CATOUU010000201">
    <property type="protein sequence ID" value="CAI9920548.1"/>
    <property type="molecule type" value="Genomic_DNA"/>
</dbReference>
<dbReference type="Proteomes" id="UP001642409">
    <property type="component" value="Unassembled WGS sequence"/>
</dbReference>
<dbReference type="EMBL" id="CAXDID020000618">
    <property type="protein sequence ID" value="CAL6106835.1"/>
    <property type="molecule type" value="Genomic_DNA"/>
</dbReference>
<reference evidence="3 5" key="2">
    <citation type="submission" date="2024-07" db="EMBL/GenBank/DDBJ databases">
        <authorList>
            <person name="Akdeniz Z."/>
        </authorList>
    </citation>
    <scope>NUCLEOTIDE SEQUENCE [LARGE SCALE GENOMIC DNA]</scope>
</reference>
<evidence type="ECO:0000313" key="4">
    <source>
        <dbReference type="EMBL" id="CAL6106835.1"/>
    </source>
</evidence>
<dbReference type="EMBL" id="CAXDID020000618">
    <property type="protein sequence ID" value="CAL6106833.1"/>
    <property type="molecule type" value="Genomic_DNA"/>
</dbReference>
<evidence type="ECO:0000313" key="1">
    <source>
        <dbReference type="EMBL" id="CAI9920548.1"/>
    </source>
</evidence>
<evidence type="ECO:0000313" key="3">
    <source>
        <dbReference type="EMBL" id="CAL6106833.1"/>
    </source>
</evidence>
<gene>
    <name evidence="3" type="ORF">HINF_LOCUS73996</name>
    <name evidence="4" type="ORF">HINF_LOCUS73998</name>
    <name evidence="1" type="ORF">HINF_LOCUS8193</name>
    <name evidence="2" type="ORF">HINF_LOCUS8195</name>
</gene>
<accession>A0AA86NJT3</accession>